<organism evidence="8 9">
    <name type="scientific">Anaerosacchariphilus hominis</name>
    <dbReference type="NCBI Taxonomy" id="2763017"/>
    <lineage>
        <taxon>Bacteria</taxon>
        <taxon>Bacillati</taxon>
        <taxon>Bacillota</taxon>
        <taxon>Clostridia</taxon>
        <taxon>Lachnospirales</taxon>
        <taxon>Lachnospiraceae</taxon>
        <taxon>Anaerosacchariphilus</taxon>
    </lineage>
</organism>
<keyword evidence="4" id="KW-0663">Pyridoxal phosphate</keyword>
<proteinExistence type="inferred from homology"/>
<dbReference type="PANTHER" id="PTHR43586">
    <property type="entry name" value="CYSTEINE DESULFURASE"/>
    <property type="match status" value="1"/>
</dbReference>
<dbReference type="InterPro" id="IPR000192">
    <property type="entry name" value="Aminotrans_V_dom"/>
</dbReference>
<dbReference type="GO" id="GO:0031071">
    <property type="term" value="F:cysteine desulfurase activity"/>
    <property type="evidence" value="ECO:0007669"/>
    <property type="project" value="UniProtKB-EC"/>
</dbReference>
<evidence type="ECO:0000256" key="2">
    <source>
        <dbReference type="ARBA" id="ARBA00010447"/>
    </source>
</evidence>
<dbReference type="InterPro" id="IPR016454">
    <property type="entry name" value="Cysteine_dSase"/>
</dbReference>
<dbReference type="InterPro" id="IPR015422">
    <property type="entry name" value="PyrdxlP-dep_Trfase_small"/>
</dbReference>
<keyword evidence="8" id="KW-0032">Aminotransferase</keyword>
<evidence type="ECO:0000313" key="9">
    <source>
        <dbReference type="Proteomes" id="UP000649345"/>
    </source>
</evidence>
<dbReference type="EMBL" id="JACOOR010000002">
    <property type="protein sequence ID" value="MBC5659054.1"/>
    <property type="molecule type" value="Genomic_DNA"/>
</dbReference>
<dbReference type="Proteomes" id="UP000649345">
    <property type="component" value="Unassembled WGS sequence"/>
</dbReference>
<evidence type="ECO:0000313" key="8">
    <source>
        <dbReference type="EMBL" id="MBC5659054.1"/>
    </source>
</evidence>
<evidence type="ECO:0000256" key="6">
    <source>
        <dbReference type="RuleBase" id="RU004504"/>
    </source>
</evidence>
<evidence type="ECO:0000256" key="1">
    <source>
        <dbReference type="ARBA" id="ARBA00001933"/>
    </source>
</evidence>
<evidence type="ECO:0000256" key="5">
    <source>
        <dbReference type="ARBA" id="ARBA00050776"/>
    </source>
</evidence>
<comment type="caution">
    <text evidence="8">The sequence shown here is derived from an EMBL/GenBank/DDBJ whole genome shotgun (WGS) entry which is preliminary data.</text>
</comment>
<name>A0A923LBA8_9FIRM</name>
<feature type="domain" description="Aminotransferase class V" evidence="7">
    <location>
        <begin position="2"/>
        <end position="380"/>
    </location>
</feature>
<keyword evidence="9" id="KW-1185">Reference proteome</keyword>
<comment type="catalytic activity">
    <reaction evidence="5">
        <text>(sulfur carrier)-H + L-cysteine = (sulfur carrier)-SH + L-alanine</text>
        <dbReference type="Rhea" id="RHEA:43892"/>
        <dbReference type="Rhea" id="RHEA-COMP:14737"/>
        <dbReference type="Rhea" id="RHEA-COMP:14739"/>
        <dbReference type="ChEBI" id="CHEBI:29917"/>
        <dbReference type="ChEBI" id="CHEBI:35235"/>
        <dbReference type="ChEBI" id="CHEBI:57972"/>
        <dbReference type="ChEBI" id="CHEBI:64428"/>
        <dbReference type="EC" id="2.8.1.7"/>
    </reaction>
</comment>
<dbReference type="Pfam" id="PF00266">
    <property type="entry name" value="Aminotran_5"/>
    <property type="match status" value="1"/>
</dbReference>
<dbReference type="Gene3D" id="3.90.1150.10">
    <property type="entry name" value="Aspartate Aminotransferase, domain 1"/>
    <property type="match status" value="1"/>
</dbReference>
<dbReference type="PROSITE" id="PS00595">
    <property type="entry name" value="AA_TRANSFER_CLASS_5"/>
    <property type="match status" value="1"/>
</dbReference>
<comment type="similarity">
    <text evidence="2">Belongs to the class-V pyridoxal-phosphate-dependent aminotransferase family. Csd subfamily.</text>
</comment>
<gene>
    <name evidence="8" type="ORF">H8S44_04620</name>
</gene>
<comment type="cofactor">
    <cofactor evidence="1 6">
        <name>pyridoxal 5'-phosphate</name>
        <dbReference type="ChEBI" id="CHEBI:597326"/>
    </cofactor>
</comment>
<keyword evidence="8" id="KW-0808">Transferase</keyword>
<dbReference type="AlphaFoldDB" id="A0A923LBA8"/>
<dbReference type="GO" id="GO:0008483">
    <property type="term" value="F:transaminase activity"/>
    <property type="evidence" value="ECO:0007669"/>
    <property type="project" value="UniProtKB-KW"/>
</dbReference>
<sequence>MIYFDNAATTLHKPDCVKGAVLQALDAMGNSGRGVHDASLYAGRTIYRAREALAKLLGVGAPENVVFTANATESLNLAISGLFQPGDHVITTVCEHNSVLRPLYRLQGVELSFLPIKRRTEVEAVGTGADRVKDTGILAYNELESLLRPNTKALIITHASNLTGNITDLERAAAFAKKHSLLLIVDAAQTAGAVPIDMERMGIDVLCFTGHKGLYGPQGTGGVCVRPGLSIRPLKVGGSGIHSFDREHPSEMPAALEAGTLNGHGIAGLGAAACWLLETGVEQIRAREQTLLRRFVDGVKEVEGVTLYGNPDLDRRTGIQSLNIRDYDSARVADWLYEDYGIAVRGGAHCAPLMHEALGTREQGAVRFSFSYFNTEAEADEAAAAVRELAEE</sequence>
<dbReference type="RefSeq" id="WP_186873070.1">
    <property type="nucleotide sequence ID" value="NZ_JACOOR010000002.1"/>
</dbReference>
<protein>
    <recommendedName>
        <fullName evidence="3">cysteine desulfurase</fullName>
        <ecNumber evidence="3">2.8.1.7</ecNumber>
    </recommendedName>
</protein>
<dbReference type="InterPro" id="IPR015424">
    <property type="entry name" value="PyrdxlP-dep_Trfase"/>
</dbReference>
<dbReference type="InterPro" id="IPR020578">
    <property type="entry name" value="Aminotrans_V_PyrdxlP_BS"/>
</dbReference>
<accession>A0A923LBA8</accession>
<evidence type="ECO:0000256" key="3">
    <source>
        <dbReference type="ARBA" id="ARBA00012239"/>
    </source>
</evidence>
<dbReference type="EC" id="2.8.1.7" evidence="3"/>
<dbReference type="NCBIfam" id="TIGR01977">
    <property type="entry name" value="am_tr_V_EF2568"/>
    <property type="match status" value="1"/>
</dbReference>
<dbReference type="Gene3D" id="3.40.640.10">
    <property type="entry name" value="Type I PLP-dependent aspartate aminotransferase-like (Major domain)"/>
    <property type="match status" value="1"/>
</dbReference>
<dbReference type="PANTHER" id="PTHR43586:SF4">
    <property type="entry name" value="ISOPENICILLIN N EPIMERASE"/>
    <property type="match status" value="1"/>
</dbReference>
<dbReference type="InterPro" id="IPR015421">
    <property type="entry name" value="PyrdxlP-dep_Trfase_major"/>
</dbReference>
<dbReference type="SUPFAM" id="SSF53383">
    <property type="entry name" value="PLP-dependent transferases"/>
    <property type="match status" value="1"/>
</dbReference>
<evidence type="ECO:0000256" key="4">
    <source>
        <dbReference type="ARBA" id="ARBA00022898"/>
    </source>
</evidence>
<dbReference type="InterPro" id="IPR010969">
    <property type="entry name" value="Cys_dSase-rel_unknwn_funct"/>
</dbReference>
<reference evidence="8" key="1">
    <citation type="submission" date="2020-08" db="EMBL/GenBank/DDBJ databases">
        <title>Genome public.</title>
        <authorList>
            <person name="Liu C."/>
            <person name="Sun Q."/>
        </authorList>
    </citation>
    <scope>NUCLEOTIDE SEQUENCE</scope>
    <source>
        <strain evidence="8">NSJ-68</strain>
    </source>
</reference>
<dbReference type="PIRSF" id="PIRSF005572">
    <property type="entry name" value="NifS"/>
    <property type="match status" value="1"/>
</dbReference>
<evidence type="ECO:0000259" key="7">
    <source>
        <dbReference type="Pfam" id="PF00266"/>
    </source>
</evidence>